<dbReference type="EMBL" id="JACAZH010000021">
    <property type="protein sequence ID" value="KAF7344318.1"/>
    <property type="molecule type" value="Genomic_DNA"/>
</dbReference>
<evidence type="ECO:0000256" key="1">
    <source>
        <dbReference type="SAM" id="MobiDB-lite"/>
    </source>
</evidence>
<reference evidence="2" key="1">
    <citation type="submission" date="2020-05" db="EMBL/GenBank/DDBJ databases">
        <title>Mycena genomes resolve the evolution of fungal bioluminescence.</title>
        <authorList>
            <person name="Tsai I.J."/>
        </authorList>
    </citation>
    <scope>NUCLEOTIDE SEQUENCE</scope>
    <source>
        <strain evidence="2">160909Yilan</strain>
    </source>
</reference>
<feature type="region of interest" description="Disordered" evidence="1">
    <location>
        <begin position="355"/>
        <end position="392"/>
    </location>
</feature>
<name>A0A8H6XN43_9AGAR</name>
<evidence type="ECO:0000313" key="2">
    <source>
        <dbReference type="EMBL" id="KAF7344318.1"/>
    </source>
</evidence>
<evidence type="ECO:0000313" key="3">
    <source>
        <dbReference type="Proteomes" id="UP000623467"/>
    </source>
</evidence>
<feature type="compositionally biased region" description="Basic and acidic residues" evidence="1">
    <location>
        <begin position="355"/>
        <end position="379"/>
    </location>
</feature>
<dbReference type="Proteomes" id="UP000623467">
    <property type="component" value="Unassembled WGS sequence"/>
</dbReference>
<comment type="caution">
    <text evidence="2">The sequence shown here is derived from an EMBL/GenBank/DDBJ whole genome shotgun (WGS) entry which is preliminary data.</text>
</comment>
<accession>A0A8H6XN43</accession>
<protein>
    <recommendedName>
        <fullName evidence="4">Arrestin-like N-terminal domain-containing protein</fullName>
    </recommendedName>
</protein>
<dbReference type="OrthoDB" id="3024231at2759"/>
<organism evidence="2 3">
    <name type="scientific">Mycena sanguinolenta</name>
    <dbReference type="NCBI Taxonomy" id="230812"/>
    <lineage>
        <taxon>Eukaryota</taxon>
        <taxon>Fungi</taxon>
        <taxon>Dikarya</taxon>
        <taxon>Basidiomycota</taxon>
        <taxon>Agaricomycotina</taxon>
        <taxon>Agaricomycetes</taxon>
        <taxon>Agaricomycetidae</taxon>
        <taxon>Agaricales</taxon>
        <taxon>Marasmiineae</taxon>
        <taxon>Mycenaceae</taxon>
        <taxon>Mycena</taxon>
    </lineage>
</organism>
<gene>
    <name evidence="2" type="ORF">MSAN_01912700</name>
</gene>
<dbReference type="AlphaFoldDB" id="A0A8H6XN43"/>
<proteinExistence type="predicted"/>
<sequence>MVYREPTAPPLMPGTAVASLPAFTAGNATARYAPEGEKPWLELVLYSHAHPESKTALYHNGAKISGEVRVALDAPANLGSIDVWVVISHDSSADAFKPPIAALTVNVWDHKKGDPRSATSSEPFKGEFPAGIFVFPFELPALPEDTLVKHPIKTHGKNMARVPLPPTYFVSQNLGFWGSIRYIAGVNVTREGLGAIDEEFDMPFLYLPLLKPLPHVKTPFPYISTREEWPFHREVVEGWTLTPFGGRGHLHGEAVELEGILGIQDPAVYTAGQMLEFSLVLWSANPRALEALGQPGSVEVEFIQADVYGTNALDPVAASREDEYTKKLATGRAWRADDGRPMNDAPVPVHDLLEFPDPHEGHPLHHSAESHNVEGDLPSRRPPSPAHSHEDFDAHYPLTMSEHFVRLDGEVRVPACSSPSFRYSNMGREYFLNLTIQHPDYAHISPSGGLVAECPVWYVIDRFPHVLAETKHDFDLMAPAVPVSGSVIPVGPDAVHAPVSVGRYTEERRPTSHIVPMRGLI</sequence>
<keyword evidence="3" id="KW-1185">Reference proteome</keyword>
<evidence type="ECO:0008006" key="4">
    <source>
        <dbReference type="Google" id="ProtNLM"/>
    </source>
</evidence>